<evidence type="ECO:0000259" key="2">
    <source>
        <dbReference type="Pfam" id="PF04773"/>
    </source>
</evidence>
<dbReference type="GO" id="GO:0016989">
    <property type="term" value="F:sigma factor antagonist activity"/>
    <property type="evidence" value="ECO:0007669"/>
    <property type="project" value="TreeGrafter"/>
</dbReference>
<dbReference type="EMBL" id="JACIEH010000001">
    <property type="protein sequence ID" value="MBB4098260.1"/>
    <property type="molecule type" value="Genomic_DNA"/>
</dbReference>
<keyword evidence="1" id="KW-0472">Membrane</keyword>
<dbReference type="PANTHER" id="PTHR30273:SF2">
    <property type="entry name" value="PROTEIN FECR"/>
    <property type="match status" value="1"/>
</dbReference>
<dbReference type="Pfam" id="PF04773">
    <property type="entry name" value="FecR"/>
    <property type="match status" value="1"/>
</dbReference>
<keyword evidence="1 3" id="KW-0812">Transmembrane</keyword>
<accession>A0A7W6JRP7</accession>
<keyword evidence="1" id="KW-1133">Transmembrane helix</keyword>
<dbReference type="PIRSF" id="PIRSF018266">
    <property type="entry name" value="FecR"/>
    <property type="match status" value="1"/>
</dbReference>
<dbReference type="Gene3D" id="2.60.120.1440">
    <property type="match status" value="1"/>
</dbReference>
<dbReference type="RefSeq" id="WP_183996564.1">
    <property type="nucleotide sequence ID" value="NZ_JACIEH010000001.1"/>
</dbReference>
<comment type="caution">
    <text evidence="3">The sequence shown here is derived from an EMBL/GenBank/DDBJ whole genome shotgun (WGS) entry which is preliminary data.</text>
</comment>
<dbReference type="Proteomes" id="UP000557392">
    <property type="component" value="Unassembled WGS sequence"/>
</dbReference>
<feature type="transmembrane region" description="Helical" evidence="1">
    <location>
        <begin position="93"/>
        <end position="111"/>
    </location>
</feature>
<protein>
    <submittedName>
        <fullName evidence="3">Transmembrane sensor</fullName>
    </submittedName>
</protein>
<evidence type="ECO:0000313" key="3">
    <source>
        <dbReference type="EMBL" id="MBB4098260.1"/>
    </source>
</evidence>
<keyword evidence="4" id="KW-1185">Reference proteome</keyword>
<sequence length="337" mass="36434">MVREALTQERLRAMPVDEAAALLAVRRAEGLTASEEGLLADWLAADPAHARAFALAGRGWDAFDAGADDEILAAMRAHALVPRRRDWLGWPQLAGVAAAVLLLVAVGLWWMPSRVPGGPAGPTVQEIAWSRYAAPAERVRDVTLADGSVMTLDAGSVAEVRFAADARAIRLVRGRALFEVAHDPARPFGVMAATRRVVALGTRFVVDLDDDMLKVMLIRGKVAVEPMGEGEAVTLMPGQRFTERGDAVSVAMVPAPVETPAWSQGLVDLNDVPLSQAIAEINRHARIRIVIRDPRIAALRVSGQFRAGEAERFANTVAELHGLRVIRRAKEIELARK</sequence>
<proteinExistence type="predicted"/>
<dbReference type="InterPro" id="IPR006860">
    <property type="entry name" value="FecR"/>
</dbReference>
<evidence type="ECO:0000313" key="4">
    <source>
        <dbReference type="Proteomes" id="UP000557392"/>
    </source>
</evidence>
<evidence type="ECO:0000256" key="1">
    <source>
        <dbReference type="SAM" id="Phobius"/>
    </source>
</evidence>
<dbReference type="AlphaFoldDB" id="A0A7W6JRP7"/>
<feature type="domain" description="FecR protein" evidence="2">
    <location>
        <begin position="132"/>
        <end position="222"/>
    </location>
</feature>
<dbReference type="InterPro" id="IPR012373">
    <property type="entry name" value="Ferrdict_sens_TM"/>
</dbReference>
<dbReference type="PANTHER" id="PTHR30273">
    <property type="entry name" value="PERIPLASMIC SIGNAL SENSOR AND SIGMA FACTOR ACTIVATOR FECR-RELATED"/>
    <property type="match status" value="1"/>
</dbReference>
<gene>
    <name evidence="3" type="ORF">GGR46_001793</name>
</gene>
<name>A0A7W6JRP7_9SPHN</name>
<organism evidence="3 4">
    <name type="scientific">Sphingomonas kyeonggiensis</name>
    <dbReference type="NCBI Taxonomy" id="1268553"/>
    <lineage>
        <taxon>Bacteria</taxon>
        <taxon>Pseudomonadati</taxon>
        <taxon>Pseudomonadota</taxon>
        <taxon>Alphaproteobacteria</taxon>
        <taxon>Sphingomonadales</taxon>
        <taxon>Sphingomonadaceae</taxon>
        <taxon>Sphingomonas</taxon>
    </lineage>
</organism>
<reference evidence="3 4" key="1">
    <citation type="submission" date="2020-08" db="EMBL/GenBank/DDBJ databases">
        <title>Genomic Encyclopedia of Type Strains, Phase IV (KMG-IV): sequencing the most valuable type-strain genomes for metagenomic binning, comparative biology and taxonomic classification.</title>
        <authorList>
            <person name="Goeker M."/>
        </authorList>
    </citation>
    <scope>NUCLEOTIDE SEQUENCE [LARGE SCALE GENOMIC DNA]</scope>
    <source>
        <strain evidence="3 4">DSM 101806</strain>
    </source>
</reference>